<evidence type="ECO:0000313" key="1">
    <source>
        <dbReference type="EMBL" id="KAJ3552941.1"/>
    </source>
</evidence>
<comment type="caution">
    <text evidence="1">The sequence shown here is derived from an EMBL/GenBank/DDBJ whole genome shotgun (WGS) entry which is preliminary data.</text>
</comment>
<keyword evidence="2" id="KW-1185">Reference proteome</keyword>
<reference evidence="1" key="1">
    <citation type="submission" date="2022-07" db="EMBL/GenBank/DDBJ databases">
        <title>Genome Sequence of Phlebia brevispora.</title>
        <authorList>
            <person name="Buettner E."/>
        </authorList>
    </citation>
    <scope>NUCLEOTIDE SEQUENCE</scope>
    <source>
        <strain evidence="1">MPL23</strain>
    </source>
</reference>
<name>A0ACC1T468_9APHY</name>
<evidence type="ECO:0000313" key="2">
    <source>
        <dbReference type="Proteomes" id="UP001148662"/>
    </source>
</evidence>
<proteinExistence type="predicted"/>
<gene>
    <name evidence="1" type="ORF">NM688_g3888</name>
</gene>
<dbReference type="EMBL" id="JANHOG010000598">
    <property type="protein sequence ID" value="KAJ3552941.1"/>
    <property type="molecule type" value="Genomic_DNA"/>
</dbReference>
<protein>
    <submittedName>
        <fullName evidence="1">Uncharacterized protein</fullName>
    </submittedName>
</protein>
<accession>A0ACC1T468</accession>
<sequence length="1591" mass="177062">MAKREENVRYINMGAPTGWAAMAKTIQDVDEDKVGDYKEDIDTLLVFTGLFSAVLTAFIIESYKALSPDKTDTIIALLGQISSQTNSYRVNTELINSTVLPLANGSGESAFEPSVPAVRVNVLWFASLILTLMTASFGILVKQWLREYLAFDYTSPHERVRARQFRHPGLADWKVFEIAGFLPLLLQVALGLFFLGLCFFTRSVHPSIGNTSTPLVAVWAFCFMAATIAPVCSPRCPYKTALLKGIMRRLRRFIRRFLFPFSAHSGLRPILLSAAPGMLPAPHAGSFYWKFRFIGRRHFVEEHEAVKHDTDEVAILEEVDAILLDDELLGSTIFDSLTQNNADPSTVIKFVLRALNARLVDNIPVQPLITILDLQRLTKRGWIAVSDIVASTVQQALAKRAAQYLAGSWLKDAIFILLSYSDQPLTRNAGSALVRCIHKGAFERFEEVIDSFSFSYQDSQWIHVRTRLCRICELLSVPEVTPQEAINFVLKLFSLDLAGTLVPQIPLTKILNLGEVSREVWTTSCDTIGAIVLQGLSNSGATGGNSAATWLTDALYLLLSFSSYPMTDRAWDALVRCLQKDTISRLGEVLRTVMSQPEHKIHATERVIKLCQLLSARDVPAAETISFALHAFGDGRSSWNGHNREPSVVPLLDLREVTEEMWVVVSDTVAAAVLNALRKRTNDIGHWLEDALLILLSLSTRPMTPKARELLDHCIQKDTVLRSRLARLLHSLESPDSEHFPHVMARFCECLAISVQTAQPTDMITFIQQSPEPPSQGAFFRSVWIDISDTLAATVIRAFDAQATGQDALGPWLEDALRVLLSLSDQPITPPAGAALNHCLQKNAVGRSRTVQFVRSLASPEGTQMSLFISRLSSICECLFNYHTATSDVMYLLLGALGTEASELDSDQASATLLDLRQLSQPAWFALSDAVSSITSSALQPQDQGQANSWTGPWLGDATRLLLGLCDHPMTEKACDTLVLCAQDERMSPLVRTLASPEHEHFAHTMHRLHGLCEYLLSRTAPSSDAISSLLVMPVSTLSTPSPSAAPITPLPSIMDLRTLEKNVWDVVADNVAKTTLKGIEKHNEGQDLGQWLEDAIHILLSLTDHPLSSKATEALAGCVRDIHKRLSKCIRPLSSPESPYFGHIISRLRDVCRCLSTEKDVEWLVKKVGSSAPCTPQCDHGESKPSQLYVVVHYHASQYEEWARYYLPFLLDRVELILGSPPGSRWPAGSMTCFNSLLSFPIPLDTVHPESAKTVLKIFCSKEHAMHALTALVSLDPKDRSHLRIDAAVETIASVAKGANTEGRRKFFGSMRAACGEYVIDAAKEPKERTPNTSKMNIVRLCALVCKTHWEVRSDTELPDAWRAFYPECANAMKRFQESKQKLFKQKEHSSTAELAEKSLTLLDRLEPPVGDLGNGFDDWEETFDPSASVFPDELFQLLASYIPNDVAMRYKRVVTRLVQSLPNITASVVLKFCRGRRHATEGIVEVMNEKEGVFGHSYQRTSESARTPHLQYTATYYRAIDDQIILHRTLLYVDCRNAPCRLGCIDTSRHTEIAVMITYYQSAPERTTVTLYLAGRQVRGCQQHQPRQE</sequence>
<dbReference type="Proteomes" id="UP001148662">
    <property type="component" value="Unassembled WGS sequence"/>
</dbReference>
<organism evidence="1 2">
    <name type="scientific">Phlebia brevispora</name>
    <dbReference type="NCBI Taxonomy" id="194682"/>
    <lineage>
        <taxon>Eukaryota</taxon>
        <taxon>Fungi</taxon>
        <taxon>Dikarya</taxon>
        <taxon>Basidiomycota</taxon>
        <taxon>Agaricomycotina</taxon>
        <taxon>Agaricomycetes</taxon>
        <taxon>Polyporales</taxon>
        <taxon>Meruliaceae</taxon>
        <taxon>Phlebia</taxon>
    </lineage>
</organism>